<dbReference type="Proteomes" id="UP000190135">
    <property type="component" value="Unassembled WGS sequence"/>
</dbReference>
<gene>
    <name evidence="8" type="ORF">SAMN05428963_104263</name>
</gene>
<comment type="subcellular location">
    <subcellularLocation>
        <location evidence="1">Cell membrane</location>
        <topology evidence="1">Multi-pass membrane protein</topology>
    </subcellularLocation>
</comment>
<name>A0A1T4Q0X1_9HYPH</name>
<dbReference type="Pfam" id="PF07681">
    <property type="entry name" value="DoxX"/>
    <property type="match status" value="1"/>
</dbReference>
<comment type="similarity">
    <text evidence="2">Belongs to the DoxX family.</text>
</comment>
<reference evidence="8 9" key="1">
    <citation type="submission" date="2017-02" db="EMBL/GenBank/DDBJ databases">
        <authorList>
            <person name="Peterson S.W."/>
        </authorList>
    </citation>
    <scope>NUCLEOTIDE SEQUENCE [LARGE SCALE GENOMIC DNA]</scope>
    <source>
        <strain evidence="8 9">USBA 369</strain>
    </source>
</reference>
<sequence length="128" mass="13057">MSANILPLSRLLLSVLFIVSGFGKLMGAAGFSGYLTNLGFPAPLAMAYIVGAFEFFGGLAILVGFQTRVVAILLALFCVATGLLAHLGDSTALMKNIGLAGGFLALAAAGPGAFAFDTRSHTGARKFA</sequence>
<feature type="transmembrane region" description="Helical" evidence="7">
    <location>
        <begin position="69"/>
        <end position="87"/>
    </location>
</feature>
<accession>A0A1T4Q0X1</accession>
<feature type="transmembrane region" description="Helical" evidence="7">
    <location>
        <begin position="43"/>
        <end position="62"/>
    </location>
</feature>
<keyword evidence="3" id="KW-1003">Cell membrane</keyword>
<keyword evidence="6 7" id="KW-0472">Membrane</keyword>
<keyword evidence="9" id="KW-1185">Reference proteome</keyword>
<evidence type="ECO:0000256" key="7">
    <source>
        <dbReference type="SAM" id="Phobius"/>
    </source>
</evidence>
<protein>
    <submittedName>
        <fullName evidence="8">Putative oxidoreductase</fullName>
    </submittedName>
</protein>
<dbReference type="PANTHER" id="PTHR33452:SF1">
    <property type="entry name" value="INNER MEMBRANE PROTEIN YPHA-RELATED"/>
    <property type="match status" value="1"/>
</dbReference>
<dbReference type="RefSeq" id="WP_078707784.1">
    <property type="nucleotide sequence ID" value="NZ_FUXL01000004.1"/>
</dbReference>
<evidence type="ECO:0000256" key="6">
    <source>
        <dbReference type="ARBA" id="ARBA00023136"/>
    </source>
</evidence>
<dbReference type="InterPro" id="IPR032808">
    <property type="entry name" value="DoxX"/>
</dbReference>
<dbReference type="InterPro" id="IPR051907">
    <property type="entry name" value="DoxX-like_oxidoreductase"/>
</dbReference>
<evidence type="ECO:0000256" key="5">
    <source>
        <dbReference type="ARBA" id="ARBA00022989"/>
    </source>
</evidence>
<organism evidence="8 9">
    <name type="scientific">Consotaella salsifontis</name>
    <dbReference type="NCBI Taxonomy" id="1365950"/>
    <lineage>
        <taxon>Bacteria</taxon>
        <taxon>Pseudomonadati</taxon>
        <taxon>Pseudomonadota</taxon>
        <taxon>Alphaproteobacteria</taxon>
        <taxon>Hyphomicrobiales</taxon>
        <taxon>Aurantimonadaceae</taxon>
        <taxon>Consotaella</taxon>
    </lineage>
</organism>
<keyword evidence="5 7" id="KW-1133">Transmembrane helix</keyword>
<dbReference type="STRING" id="1365950.SAMN05428963_104263"/>
<proteinExistence type="inferred from homology"/>
<dbReference type="AlphaFoldDB" id="A0A1T4Q0X1"/>
<dbReference type="EMBL" id="FUXL01000004">
    <property type="protein sequence ID" value="SJZ96848.1"/>
    <property type="molecule type" value="Genomic_DNA"/>
</dbReference>
<dbReference type="PANTHER" id="PTHR33452">
    <property type="entry name" value="OXIDOREDUCTASE CATD-RELATED"/>
    <property type="match status" value="1"/>
</dbReference>
<evidence type="ECO:0000313" key="8">
    <source>
        <dbReference type="EMBL" id="SJZ96848.1"/>
    </source>
</evidence>
<evidence type="ECO:0000313" key="9">
    <source>
        <dbReference type="Proteomes" id="UP000190135"/>
    </source>
</evidence>
<keyword evidence="4 7" id="KW-0812">Transmembrane</keyword>
<evidence type="ECO:0000256" key="1">
    <source>
        <dbReference type="ARBA" id="ARBA00004651"/>
    </source>
</evidence>
<evidence type="ECO:0000256" key="2">
    <source>
        <dbReference type="ARBA" id="ARBA00006679"/>
    </source>
</evidence>
<evidence type="ECO:0000256" key="3">
    <source>
        <dbReference type="ARBA" id="ARBA00022475"/>
    </source>
</evidence>
<dbReference type="GO" id="GO:0005886">
    <property type="term" value="C:plasma membrane"/>
    <property type="evidence" value="ECO:0007669"/>
    <property type="project" value="UniProtKB-SubCell"/>
</dbReference>
<dbReference type="OrthoDB" id="9810206at2"/>
<evidence type="ECO:0000256" key="4">
    <source>
        <dbReference type="ARBA" id="ARBA00022692"/>
    </source>
</evidence>
<feature type="transmembrane region" description="Helical" evidence="7">
    <location>
        <begin position="93"/>
        <end position="116"/>
    </location>
</feature>